<reference evidence="5 6" key="1">
    <citation type="submission" date="2021-04" db="EMBL/GenBank/DDBJ databases">
        <title>Draft genome sequence of Paenibacillus cisolokensis, LC2-13A.</title>
        <authorList>
            <person name="Uke A."/>
            <person name="Chhe C."/>
            <person name="Baramee S."/>
            <person name="Kosugi A."/>
        </authorList>
    </citation>
    <scope>NUCLEOTIDE SEQUENCE [LARGE SCALE GENOMIC DNA]</scope>
    <source>
        <strain evidence="5 6">LC2-13A</strain>
    </source>
</reference>
<feature type="coiled-coil region" evidence="2">
    <location>
        <begin position="54"/>
        <end position="164"/>
    </location>
</feature>
<keyword evidence="1" id="KW-0732">Signal</keyword>
<evidence type="ECO:0000259" key="4">
    <source>
        <dbReference type="Pfam" id="PF24568"/>
    </source>
</evidence>
<dbReference type="SUPFAM" id="SSF51261">
    <property type="entry name" value="Duplicated hybrid motif"/>
    <property type="match status" value="1"/>
</dbReference>
<dbReference type="InterPro" id="IPR016047">
    <property type="entry name" value="M23ase_b-sheet_dom"/>
</dbReference>
<name>A0ABQ4NCT5_9BACL</name>
<evidence type="ECO:0008006" key="7">
    <source>
        <dbReference type="Google" id="ProtNLM"/>
    </source>
</evidence>
<dbReference type="PANTHER" id="PTHR21666">
    <property type="entry name" value="PEPTIDASE-RELATED"/>
    <property type="match status" value="1"/>
</dbReference>
<dbReference type="PANTHER" id="PTHR21666:SF289">
    <property type="entry name" value="L-ALA--D-GLU ENDOPEPTIDASE"/>
    <property type="match status" value="1"/>
</dbReference>
<dbReference type="InterPro" id="IPR057309">
    <property type="entry name" value="PcsB_CC"/>
</dbReference>
<dbReference type="RefSeq" id="WP_244863692.1">
    <property type="nucleotide sequence ID" value="NZ_BOVJ01000160.1"/>
</dbReference>
<dbReference type="InterPro" id="IPR011055">
    <property type="entry name" value="Dup_hybrid_motif"/>
</dbReference>
<organism evidence="5 6">
    <name type="scientific">Paenibacillus cisolokensis</name>
    <dbReference type="NCBI Taxonomy" id="1658519"/>
    <lineage>
        <taxon>Bacteria</taxon>
        <taxon>Bacillati</taxon>
        <taxon>Bacillota</taxon>
        <taxon>Bacilli</taxon>
        <taxon>Bacillales</taxon>
        <taxon>Paenibacillaceae</taxon>
        <taxon>Paenibacillus</taxon>
    </lineage>
</organism>
<evidence type="ECO:0000313" key="5">
    <source>
        <dbReference type="EMBL" id="GIQ65990.1"/>
    </source>
</evidence>
<keyword evidence="6" id="KW-1185">Reference proteome</keyword>
<sequence>MKLRDELLQSRMRLMYMNGFVSYMDVLLSSTSFSDFVDRFDALKSILSQDREILDEHKRDRELIVQKKAEMEVQLANVENLYGKLKDYQMLLADKEEQRQVLLATYSQKIDNLSEFSKEQEEQLIKLARQVSELEEEKKDIRRREEEERRAREAAARAARAAQNSGSAAVKSLGGGALAVPIASGYRLSSDFGTRIHPVTGQRKHHAGIDLAAPEGTSIYAAESGTVIVAQKMSGYGNTVIIDHGGGMWTLYAHIRNGGIEVQQGDSVKRGQKIAEVGMTGTATGPHLHFEVRINEEPVNPTPYLQ</sequence>
<protein>
    <recommendedName>
        <fullName evidence="7">Peptidase M23 domain-containing protein</fullName>
    </recommendedName>
</protein>
<dbReference type="Gene3D" id="6.10.250.3150">
    <property type="match status" value="1"/>
</dbReference>
<gene>
    <name evidence="5" type="ORF">PACILC2_45580</name>
</gene>
<evidence type="ECO:0000259" key="3">
    <source>
        <dbReference type="Pfam" id="PF01551"/>
    </source>
</evidence>
<dbReference type="EMBL" id="BOVJ01000160">
    <property type="protein sequence ID" value="GIQ65990.1"/>
    <property type="molecule type" value="Genomic_DNA"/>
</dbReference>
<proteinExistence type="predicted"/>
<evidence type="ECO:0000313" key="6">
    <source>
        <dbReference type="Proteomes" id="UP000680304"/>
    </source>
</evidence>
<evidence type="ECO:0000256" key="1">
    <source>
        <dbReference type="ARBA" id="ARBA00022729"/>
    </source>
</evidence>
<feature type="domain" description="Peptidoglycan hydrolase PcsB coiled-coil" evidence="4">
    <location>
        <begin position="3"/>
        <end position="67"/>
    </location>
</feature>
<dbReference type="Pfam" id="PF01551">
    <property type="entry name" value="Peptidase_M23"/>
    <property type="match status" value="1"/>
</dbReference>
<evidence type="ECO:0000256" key="2">
    <source>
        <dbReference type="SAM" id="Coils"/>
    </source>
</evidence>
<keyword evidence="2" id="KW-0175">Coiled coil</keyword>
<dbReference type="InterPro" id="IPR050570">
    <property type="entry name" value="Cell_wall_metabolism_enzyme"/>
</dbReference>
<accession>A0ABQ4NCT5</accession>
<feature type="domain" description="M23ase beta-sheet core" evidence="3">
    <location>
        <begin position="205"/>
        <end position="301"/>
    </location>
</feature>
<dbReference type="CDD" id="cd12797">
    <property type="entry name" value="M23_peptidase"/>
    <property type="match status" value="1"/>
</dbReference>
<dbReference type="Proteomes" id="UP000680304">
    <property type="component" value="Unassembled WGS sequence"/>
</dbReference>
<dbReference type="Gene3D" id="2.70.70.10">
    <property type="entry name" value="Glucose Permease (Domain IIA)"/>
    <property type="match status" value="1"/>
</dbReference>
<comment type="caution">
    <text evidence="5">The sequence shown here is derived from an EMBL/GenBank/DDBJ whole genome shotgun (WGS) entry which is preliminary data.</text>
</comment>
<dbReference type="Pfam" id="PF24568">
    <property type="entry name" value="CC_PcsB"/>
    <property type="match status" value="1"/>
</dbReference>